<dbReference type="Proteomes" id="UP000767446">
    <property type="component" value="Unassembled WGS sequence"/>
</dbReference>
<protein>
    <recommendedName>
        <fullName evidence="3">Lipoprotein</fullName>
    </recommendedName>
</protein>
<comment type="caution">
    <text evidence="1">The sequence shown here is derived from an EMBL/GenBank/DDBJ whole genome shotgun (WGS) entry which is preliminary data.</text>
</comment>
<evidence type="ECO:0000313" key="2">
    <source>
        <dbReference type="Proteomes" id="UP000767446"/>
    </source>
</evidence>
<dbReference type="AlphaFoldDB" id="A0A941GRJ3"/>
<reference evidence="1" key="1">
    <citation type="submission" date="2021-02" db="EMBL/GenBank/DDBJ databases">
        <title>Metagenome analyses of Stigonema ocellatum DSM 106950, Chlorogloea purpurea SAG 13.99 and Gomphosphaeria aponina DSM 107014.</title>
        <authorList>
            <person name="Marter P."/>
            <person name="Huang S."/>
        </authorList>
    </citation>
    <scope>NUCLEOTIDE SEQUENCE</scope>
    <source>
        <strain evidence="1">JP213</strain>
    </source>
</reference>
<gene>
    <name evidence="1" type="ORF">DSM107014_11625</name>
</gene>
<accession>A0A941GRJ3</accession>
<dbReference type="EMBL" id="JADQBC010000075">
    <property type="protein sequence ID" value="MBR8828529.1"/>
    <property type="molecule type" value="Genomic_DNA"/>
</dbReference>
<dbReference type="PROSITE" id="PS51257">
    <property type="entry name" value="PROKAR_LIPOPROTEIN"/>
    <property type="match status" value="1"/>
</dbReference>
<organism evidence="1 2">
    <name type="scientific">Gomphosphaeria aponina SAG 52.96 = DSM 107014</name>
    <dbReference type="NCBI Taxonomy" id="1521640"/>
    <lineage>
        <taxon>Bacteria</taxon>
        <taxon>Bacillati</taxon>
        <taxon>Cyanobacteriota</taxon>
        <taxon>Cyanophyceae</taxon>
        <taxon>Oscillatoriophycideae</taxon>
        <taxon>Chroococcales</taxon>
        <taxon>Gomphosphaeriaceae</taxon>
        <taxon>Gomphosphaeria</taxon>
    </lineage>
</organism>
<evidence type="ECO:0008006" key="3">
    <source>
        <dbReference type="Google" id="ProtNLM"/>
    </source>
</evidence>
<name>A0A941GRJ3_9CHRO</name>
<proteinExistence type="predicted"/>
<evidence type="ECO:0000313" key="1">
    <source>
        <dbReference type="EMBL" id="MBR8828529.1"/>
    </source>
</evidence>
<sequence>MSIRVSQLINLIAVSLLFLVGCSEAPIDQSRSDSLSGSDTSSIESNISGCWQSNYGSDKASITDTYNLEQGGIYSGSRKIMGVETGDTITDYSGKWAVNDGYVLIQDDTRDATITLKVISEYELRSGTDTVYSRC</sequence>